<evidence type="ECO:0000256" key="5">
    <source>
        <dbReference type="ARBA" id="ARBA00037026"/>
    </source>
</evidence>
<feature type="compositionally biased region" description="Basic and acidic residues" evidence="12">
    <location>
        <begin position="370"/>
        <end position="381"/>
    </location>
</feature>
<keyword evidence="15" id="KW-1185">Reference proteome</keyword>
<name>A0A2R5G3K5_9STRA</name>
<feature type="compositionally biased region" description="Polar residues" evidence="12">
    <location>
        <begin position="634"/>
        <end position="660"/>
    </location>
</feature>
<evidence type="ECO:0000256" key="6">
    <source>
        <dbReference type="ARBA" id="ARBA00037784"/>
    </source>
</evidence>
<evidence type="ECO:0000256" key="2">
    <source>
        <dbReference type="ARBA" id="ARBA00022723"/>
    </source>
</evidence>
<comment type="function">
    <text evidence="6">Specifically deaminates adenosine-37 to inosine in tRNA-Ala.</text>
</comment>
<evidence type="ECO:0000256" key="10">
    <source>
        <dbReference type="ARBA" id="ARBA00041760"/>
    </source>
</evidence>
<dbReference type="InterPro" id="IPR002466">
    <property type="entry name" value="A_deamin"/>
</dbReference>
<evidence type="ECO:0000256" key="12">
    <source>
        <dbReference type="SAM" id="MobiDB-lite"/>
    </source>
</evidence>
<dbReference type="GO" id="GO:0043829">
    <property type="term" value="F:tRNA-specific adenosine-37 deaminase activity"/>
    <property type="evidence" value="ECO:0007669"/>
    <property type="project" value="UniProtKB-EC"/>
</dbReference>
<feature type="compositionally biased region" description="Low complexity" evidence="12">
    <location>
        <begin position="616"/>
        <end position="630"/>
    </location>
</feature>
<gene>
    <name evidence="14" type="ORF">FCC1311_018092</name>
</gene>
<comment type="cofactor">
    <cofactor evidence="5">
        <name>1D-myo-inositol hexakisphosphate</name>
        <dbReference type="ChEBI" id="CHEBI:58130"/>
    </cofactor>
</comment>
<dbReference type="GO" id="GO:0003723">
    <property type="term" value="F:RNA binding"/>
    <property type="evidence" value="ECO:0007669"/>
    <property type="project" value="InterPro"/>
</dbReference>
<organism evidence="14 15">
    <name type="scientific">Hondaea fermentalgiana</name>
    <dbReference type="NCBI Taxonomy" id="2315210"/>
    <lineage>
        <taxon>Eukaryota</taxon>
        <taxon>Sar</taxon>
        <taxon>Stramenopiles</taxon>
        <taxon>Bigyra</taxon>
        <taxon>Labyrinthulomycetes</taxon>
        <taxon>Thraustochytrida</taxon>
        <taxon>Thraustochytriidae</taxon>
        <taxon>Hondaea</taxon>
    </lineage>
</organism>
<keyword evidence="4" id="KW-0862">Zinc</keyword>
<dbReference type="Pfam" id="PF02137">
    <property type="entry name" value="A_deamin"/>
    <property type="match status" value="1"/>
</dbReference>
<feature type="compositionally biased region" description="Basic and acidic residues" evidence="12">
    <location>
        <begin position="458"/>
        <end position="471"/>
    </location>
</feature>
<feature type="region of interest" description="Disordered" evidence="12">
    <location>
        <begin position="601"/>
        <end position="660"/>
    </location>
</feature>
<keyword evidence="3" id="KW-0378">Hydrolase</keyword>
<evidence type="ECO:0000313" key="15">
    <source>
        <dbReference type="Proteomes" id="UP000241890"/>
    </source>
</evidence>
<evidence type="ECO:0000256" key="1">
    <source>
        <dbReference type="ARBA" id="ARBA00022694"/>
    </source>
</evidence>
<evidence type="ECO:0000256" key="3">
    <source>
        <dbReference type="ARBA" id="ARBA00022801"/>
    </source>
</evidence>
<evidence type="ECO:0000313" key="14">
    <source>
        <dbReference type="EMBL" id="GBG25590.1"/>
    </source>
</evidence>
<reference evidence="14 15" key="1">
    <citation type="submission" date="2017-12" db="EMBL/GenBank/DDBJ databases">
        <title>Sequencing, de novo assembly and annotation of complete genome of a new Thraustochytrid species, strain FCC1311.</title>
        <authorList>
            <person name="Sedici K."/>
            <person name="Godart F."/>
            <person name="Aiese Cigliano R."/>
            <person name="Sanseverino W."/>
            <person name="Barakat M."/>
            <person name="Ortet P."/>
            <person name="Marechal E."/>
            <person name="Cagnac O."/>
            <person name="Amato A."/>
        </authorList>
    </citation>
    <scope>NUCLEOTIDE SEQUENCE [LARGE SCALE GENOMIC DNA]</scope>
</reference>
<comment type="similarity">
    <text evidence="7">Belongs to the ADAT1 family.</text>
</comment>
<dbReference type="GO" id="GO:0046872">
    <property type="term" value="F:metal ion binding"/>
    <property type="evidence" value="ECO:0007669"/>
    <property type="project" value="UniProtKB-KW"/>
</dbReference>
<dbReference type="GO" id="GO:0008033">
    <property type="term" value="P:tRNA processing"/>
    <property type="evidence" value="ECO:0007669"/>
    <property type="project" value="UniProtKB-KW"/>
</dbReference>
<feature type="region of interest" description="Disordered" evidence="12">
    <location>
        <begin position="370"/>
        <end position="407"/>
    </location>
</feature>
<evidence type="ECO:0000256" key="11">
    <source>
        <dbReference type="ARBA" id="ARBA00047635"/>
    </source>
</evidence>
<evidence type="ECO:0000259" key="13">
    <source>
        <dbReference type="PROSITE" id="PS50141"/>
    </source>
</evidence>
<feature type="region of interest" description="Disordered" evidence="12">
    <location>
        <begin position="1"/>
        <end position="20"/>
    </location>
</feature>
<proteinExistence type="inferred from homology"/>
<evidence type="ECO:0000256" key="4">
    <source>
        <dbReference type="ARBA" id="ARBA00022833"/>
    </source>
</evidence>
<dbReference type="PROSITE" id="PS50141">
    <property type="entry name" value="A_DEAMIN_EDITASE"/>
    <property type="match status" value="1"/>
</dbReference>
<comment type="catalytic activity">
    <reaction evidence="11">
        <text>adenosine(37) in tRNA(Ala) + H2O + H(+) = inosine(37) in tRNA(Ala) + NH4(+)</text>
        <dbReference type="Rhea" id="RHEA:50968"/>
        <dbReference type="Rhea" id="RHEA-COMP:12855"/>
        <dbReference type="Rhea" id="RHEA-COMP:12856"/>
        <dbReference type="ChEBI" id="CHEBI:15377"/>
        <dbReference type="ChEBI" id="CHEBI:15378"/>
        <dbReference type="ChEBI" id="CHEBI:28938"/>
        <dbReference type="ChEBI" id="CHEBI:74411"/>
        <dbReference type="ChEBI" id="CHEBI:82852"/>
        <dbReference type="EC" id="3.5.4.34"/>
    </reaction>
</comment>
<evidence type="ECO:0000256" key="8">
    <source>
        <dbReference type="ARBA" id="ARBA00038940"/>
    </source>
</evidence>
<evidence type="ECO:0000256" key="7">
    <source>
        <dbReference type="ARBA" id="ARBA00038326"/>
    </source>
</evidence>
<feature type="domain" description="A to I editase" evidence="13">
    <location>
        <begin position="72"/>
        <end position="221"/>
    </location>
</feature>
<comment type="caution">
    <text evidence="14">The sequence shown here is derived from an EMBL/GenBank/DDBJ whole genome shotgun (WGS) entry which is preliminary data.</text>
</comment>
<dbReference type="EC" id="3.5.4.34" evidence="8"/>
<dbReference type="AlphaFoldDB" id="A0A2R5G3K5"/>
<dbReference type="SMART" id="SM00552">
    <property type="entry name" value="ADEAMc"/>
    <property type="match status" value="1"/>
</dbReference>
<dbReference type="PANTHER" id="PTHR46516">
    <property type="entry name" value="TRNA-SPECIFIC ADENOSINE DEAMINASE 1"/>
    <property type="match status" value="1"/>
</dbReference>
<dbReference type="InParanoid" id="A0A2R5G3K5"/>
<protein>
    <recommendedName>
        <fullName evidence="9">tRNA-specific adenosine deaminase 1</fullName>
        <ecNumber evidence="8">3.5.4.34</ecNumber>
    </recommendedName>
    <alternativeName>
        <fullName evidence="10">tRNA-specific adenosine-37 deaminase</fullName>
    </alternativeName>
</protein>
<evidence type="ECO:0000256" key="9">
    <source>
        <dbReference type="ARBA" id="ARBA00040502"/>
    </source>
</evidence>
<dbReference type="EMBL" id="BEYU01000013">
    <property type="protein sequence ID" value="GBG25590.1"/>
    <property type="molecule type" value="Genomic_DNA"/>
</dbReference>
<dbReference type="Proteomes" id="UP000241890">
    <property type="component" value="Unassembled WGS sequence"/>
</dbReference>
<feature type="region of interest" description="Disordered" evidence="12">
    <location>
        <begin position="453"/>
        <end position="476"/>
    </location>
</feature>
<keyword evidence="1" id="KW-0819">tRNA processing</keyword>
<sequence>MESRAREHETDNGARTREADVATRNLEADVAAKALEAYASLASRWQTARATEWTVLAALVAHEPGEDLRVVSMATGSKCLGPRKMSPQGLVLDDCHAEVLARRGLCWLILQEVQARRKGGSSAVKEEDALLVAIGGGESDQRWRFRPDVALYLFVSELPCGDCSVLADKFSGAKLVADRDLRESEQAVGQLRAKSSRSNLHPEDRSLSMSCSDKIARWRALVGGRGFLWQICNESHETDHYYAVALPTLTDLRKPYAEQEQAGEQNPNPEPQTFPACFEPSYFAARKMDAVLQHQQQQQHGMTSWGQEHTLGLEEDEEEIDLNGMFAVDDDLDSTPALLFEAQMQQDAFDSMIMPSLQEDEHMHMNHHHHIEDGSDHWHSEDDADQAVPGGSVATAPSTPLSDGSSSSDYFTAHNAAEHVESYKKIAADLAPAPTQIHHREVHAHCLHPRAHPSTADVAHDANAERRSSRDGRKRKVVKPYGKVLSTIKSNRAKQAEVKECASIPKKEHRVKGVVYVIAGEAKRWDGRQWRRLCIVHDCHSAARGSGDLCIAHSKGEMQKVMIDNEVVEVVALGEEAAAQATAIAPVPSVIAAMRSAQPVNASTSMHSRKRKADHSLVSSSSSQQKSMRVSDSHQTYQQRSLRYDPSYTSVSQHAYQRVL</sequence>
<dbReference type="OrthoDB" id="207241at2759"/>
<dbReference type="PANTHER" id="PTHR46516:SF1">
    <property type="entry name" value="TRNA-SPECIFIC ADENOSINE DEAMINASE 1"/>
    <property type="match status" value="1"/>
</dbReference>
<accession>A0A2R5G3K5</accession>
<keyword evidence="2" id="KW-0479">Metal-binding</keyword>